<name>A0ABN8E4N6_9VIBR</name>
<dbReference type="PANTHER" id="PTHR30006:SF2">
    <property type="entry name" value="ABC TRANSPORTER SUBSTRATE-BINDING PROTEIN"/>
    <property type="match status" value="1"/>
</dbReference>
<protein>
    <recommendedName>
        <fullName evidence="4">Spermidine/putrescine-binding periplasmic protein</fullName>
    </recommendedName>
</protein>
<dbReference type="Pfam" id="PF13343">
    <property type="entry name" value="SBP_bac_6"/>
    <property type="match status" value="1"/>
</dbReference>
<organism evidence="2 3">
    <name type="scientific">Vibrio marisflavi CECT 7928</name>
    <dbReference type="NCBI Taxonomy" id="634439"/>
    <lineage>
        <taxon>Bacteria</taxon>
        <taxon>Pseudomonadati</taxon>
        <taxon>Pseudomonadota</taxon>
        <taxon>Gammaproteobacteria</taxon>
        <taxon>Vibrionales</taxon>
        <taxon>Vibrionaceae</taxon>
        <taxon>Vibrio</taxon>
    </lineage>
</organism>
<comment type="caution">
    <text evidence="2">The sequence shown here is derived from an EMBL/GenBank/DDBJ whole genome shotgun (WGS) entry which is preliminary data.</text>
</comment>
<gene>
    <name evidence="2" type="ORF">VMF7928_02868</name>
</gene>
<proteinExistence type="predicted"/>
<keyword evidence="1" id="KW-0732">Signal</keyword>
<evidence type="ECO:0000313" key="3">
    <source>
        <dbReference type="Proteomes" id="UP000838748"/>
    </source>
</evidence>
<evidence type="ECO:0000256" key="1">
    <source>
        <dbReference type="ARBA" id="ARBA00022729"/>
    </source>
</evidence>
<dbReference type="EMBL" id="CAKLDM010000002">
    <property type="protein sequence ID" value="CAH0540449.1"/>
    <property type="molecule type" value="Genomic_DNA"/>
</dbReference>
<evidence type="ECO:0000313" key="2">
    <source>
        <dbReference type="EMBL" id="CAH0540449.1"/>
    </source>
</evidence>
<dbReference type="Gene3D" id="3.40.190.10">
    <property type="entry name" value="Periplasmic binding protein-like II"/>
    <property type="match status" value="2"/>
</dbReference>
<dbReference type="Proteomes" id="UP000838748">
    <property type="component" value="Unassembled WGS sequence"/>
</dbReference>
<evidence type="ECO:0008006" key="4">
    <source>
        <dbReference type="Google" id="ProtNLM"/>
    </source>
</evidence>
<reference evidence="2" key="1">
    <citation type="submission" date="2021-11" db="EMBL/GenBank/DDBJ databases">
        <authorList>
            <person name="Rodrigo-Torres L."/>
            <person name="Arahal R. D."/>
            <person name="Lucena T."/>
        </authorList>
    </citation>
    <scope>NUCLEOTIDE SEQUENCE</scope>
    <source>
        <strain evidence="2">CECT 7928</strain>
    </source>
</reference>
<sequence>MESTTMKVWNTKLVLLVIALFFAPFQAISAEKLNVLTWEGYVEPDEVAAVNKILKDKGYNYEINVISPWAEGPEQMFKLLRAGKADISFLTLNYIQMQRGKTAALLQPINTNSPRLTNYKHLDPAMLNVPMGTENGKTLYLPFGGGAYGLWANMKKVSEGEVPKSLNGLLDPKWKGKVSLTKGQVQPNVAIASMMAGKSAFYLNEVSRSEMQAESQKGDIEGKLKALYGQVSYFWGGSPEFRDDLLIVASYGIGAAAENRAGGDWKLIKFKEGNTVWMDTINFHKNLKGKKLEAAEIFANYFISDAVQTRLVNNLGMVSASLKHQSASDKGFFVKDMFWPPYKKEVDNLMLLMSKKAMEGK</sequence>
<dbReference type="PANTHER" id="PTHR30006">
    <property type="entry name" value="THIAMINE-BINDING PERIPLASMIC PROTEIN-RELATED"/>
    <property type="match status" value="1"/>
</dbReference>
<dbReference type="RefSeq" id="WP_237362387.1">
    <property type="nucleotide sequence ID" value="NZ_CAKLDM010000002.1"/>
</dbReference>
<accession>A0ABN8E4N6</accession>
<dbReference type="SUPFAM" id="SSF53850">
    <property type="entry name" value="Periplasmic binding protein-like II"/>
    <property type="match status" value="1"/>
</dbReference>
<keyword evidence="3" id="KW-1185">Reference proteome</keyword>